<name>A0A481W762_9CAUD</name>
<organism evidence="2 3">
    <name type="scientific">Fusobacterium phage Fnu1</name>
    <dbReference type="NCBI Taxonomy" id="2530024"/>
    <lineage>
        <taxon>Viruses</taxon>
        <taxon>Duplodnaviria</taxon>
        <taxon>Heunggongvirae</taxon>
        <taxon>Uroviricota</taxon>
        <taxon>Caudoviricetes</taxon>
        <taxon>Latrobevirus</taxon>
        <taxon>Latrobevirus FNU1</taxon>
    </lineage>
</organism>
<dbReference type="KEGG" id="vg:65071911"/>
<evidence type="ECO:0000259" key="1">
    <source>
        <dbReference type="PROSITE" id="PS51459"/>
    </source>
</evidence>
<dbReference type="Proteomes" id="UP000292160">
    <property type="component" value="Segment"/>
</dbReference>
<feature type="domain" description="Fido" evidence="1">
    <location>
        <begin position="91"/>
        <end position="228"/>
    </location>
</feature>
<dbReference type="Pfam" id="PF02661">
    <property type="entry name" value="Fic"/>
    <property type="match status" value="1"/>
</dbReference>
<sequence length="288" mass="34352">MEKGGKEIMTNEQWAYFIFNTNAIEGNQIIESEVLKLKKIADKLPLEYSKEVHTQIMSNFSKDKQLREWITETINGWLCCRYIYDTFDNLITDNYVKFIHKIARQHTVDEEKGYNIGEYKALGNIIANRQTTEPKNVKKSMAIIMSHFNKLEYKTRDSVMKFHKSFEKIHPFQDGNGRVGRYLMVKQCFDGDIEPIIPTLKEIKFYYKLFSDECDIKYTTSYAIYTQSLIDIEKTDEERGILREDLYQQYSRLDLKRLNKEFDTRDFLLRDVEQGRIKRKSDKYVKPR</sequence>
<proteinExistence type="predicted"/>
<dbReference type="InterPro" id="IPR040198">
    <property type="entry name" value="Fido_containing"/>
</dbReference>
<dbReference type="Gene3D" id="1.10.3290.10">
    <property type="entry name" value="Fido-like domain"/>
    <property type="match status" value="1"/>
</dbReference>
<dbReference type="PANTHER" id="PTHR13504">
    <property type="entry name" value="FIDO DOMAIN-CONTAINING PROTEIN DDB_G0283145"/>
    <property type="match status" value="1"/>
</dbReference>
<dbReference type="RefSeq" id="YP_010082903.1">
    <property type="nucleotide sequence ID" value="NC_055035.1"/>
</dbReference>
<reference evidence="2 3" key="1">
    <citation type="submission" date="2019-02" db="EMBL/GenBank/DDBJ databases">
        <title>Genomic, morphological and functional characterisation of novel bacteriophage Fnu1 capable of disrupt Fusobacterium nucleatum biofilm.</title>
        <authorList>
            <person name="Kabwe M."/>
            <person name="Brown T.L."/>
            <person name="Dashper S."/>
            <person name="Speirs L."/>
            <person name="Ku H."/>
            <person name="Petrovski S."/>
            <person name="Chan H.T."/>
            <person name="Lock P."/>
            <person name="Tucci J."/>
        </authorList>
    </citation>
    <scope>NUCLEOTIDE SEQUENCE [LARGE SCALE GENOMIC DNA]</scope>
</reference>
<dbReference type="InterPro" id="IPR003812">
    <property type="entry name" value="Fido"/>
</dbReference>
<evidence type="ECO:0000313" key="3">
    <source>
        <dbReference type="Proteomes" id="UP000292160"/>
    </source>
</evidence>
<accession>A0A481W762</accession>
<protein>
    <submittedName>
        <fullName evidence="2">Fic family protein</fullName>
    </submittedName>
</protein>
<dbReference type="PROSITE" id="PS51459">
    <property type="entry name" value="FIDO"/>
    <property type="match status" value="1"/>
</dbReference>
<dbReference type="EMBL" id="MK554696">
    <property type="protein sequence ID" value="QBJ04082.1"/>
    <property type="molecule type" value="Genomic_DNA"/>
</dbReference>
<dbReference type="SUPFAM" id="SSF140931">
    <property type="entry name" value="Fic-like"/>
    <property type="match status" value="1"/>
</dbReference>
<keyword evidence="3" id="KW-1185">Reference proteome</keyword>
<dbReference type="PANTHER" id="PTHR13504:SF38">
    <property type="entry name" value="FIDO DOMAIN-CONTAINING PROTEIN"/>
    <property type="match status" value="1"/>
</dbReference>
<dbReference type="GeneID" id="65071911"/>
<dbReference type="InterPro" id="IPR036597">
    <property type="entry name" value="Fido-like_dom_sf"/>
</dbReference>
<evidence type="ECO:0000313" key="2">
    <source>
        <dbReference type="EMBL" id="QBJ04082.1"/>
    </source>
</evidence>